<keyword evidence="3" id="KW-1133">Transmembrane helix</keyword>
<dbReference type="SUPFAM" id="SSF51905">
    <property type="entry name" value="FAD/NAD(P)-binding domain"/>
    <property type="match status" value="1"/>
</dbReference>
<evidence type="ECO:0008006" key="6">
    <source>
        <dbReference type="Google" id="ProtNLM"/>
    </source>
</evidence>
<dbReference type="InterPro" id="IPR033856">
    <property type="entry name" value="Trp_halogen"/>
</dbReference>
<reference evidence="4 5" key="1">
    <citation type="journal article" date="2015" name="Genome Announc.">
        <title>Genome Assemblies of Three Soil-Associated Devosia species: D. insulae, D. limi, and D. soli.</title>
        <authorList>
            <person name="Hassan Y.I."/>
            <person name="Lepp D."/>
            <person name="Zhou T."/>
        </authorList>
    </citation>
    <scope>NUCLEOTIDE SEQUENCE [LARGE SCALE GENOMIC DNA]</scope>
    <source>
        <strain evidence="4 5">DS-56</strain>
    </source>
</reference>
<comment type="caution">
    <text evidence="4">The sequence shown here is derived from an EMBL/GenBank/DDBJ whole genome shotgun (WGS) entry which is preliminary data.</text>
</comment>
<dbReference type="EMBL" id="LAJE02000195">
    <property type="protein sequence ID" value="OEO30624.1"/>
    <property type="molecule type" value="Genomic_DNA"/>
</dbReference>
<feature type="active site" evidence="1">
    <location>
        <position position="80"/>
    </location>
</feature>
<sequence>MAEQPHFVIVGGGTAGWIAAFIIQDSIKRLKLDAKLSVVESSKIPTVGVGEATTAAFHVFLTHFGIDIFEFFRKTEATYKLGIRHEDWRRKGFTYYGPIDDPHAVVRPPPGAPSDYLNVYAVSVNEPVQDMHLFGPLLKQKKAPWAQKADGSLIPLGPFLPAYHFDQSLVGKFLKEESEGVEIVDNVLTGVERNGETGDVTALVFEDGQKLEGDFFIDATGFRKRLIVGEMQATWISYQHELPVNRALPFWLPVEPGEEIANYTRAWAQEAGWMWQIPTQYRYGCGYVYSDEFRTPDEAHAEVERVLGRKIEVRGDIQFKIGRLEKAWINNVVAVGLSSSFLEPLESTSIHGTIVQMMMFAGQYLRDPAKMGQPLRDDYNRRVGRQVDDFRTFVNTHYMTERDDTPFWREVREHRIHPETKQRLERWKTEMPRREHFADYLFGLPHVETQLHYPVLDGLGLLDPAVAKAEMARDPKLRKFARETHAGLVKEYKQAASKALGHAEFLELVRGMG</sequence>
<keyword evidence="3" id="KW-0472">Membrane</keyword>
<dbReference type="Pfam" id="PF04820">
    <property type="entry name" value="Trp_halogenase"/>
    <property type="match status" value="1"/>
</dbReference>
<dbReference type="AlphaFoldDB" id="A0A1E5XQ35"/>
<proteinExistence type="predicted"/>
<dbReference type="InterPro" id="IPR006905">
    <property type="entry name" value="Flavin_halogenase"/>
</dbReference>
<dbReference type="PIRSF" id="PIRSF011396">
    <property type="entry name" value="Trp_halogenase"/>
    <property type="match status" value="1"/>
</dbReference>
<protein>
    <recommendedName>
        <fullName evidence="6">Tryptophan halogenase</fullName>
    </recommendedName>
</protein>
<dbReference type="InterPro" id="IPR050816">
    <property type="entry name" value="Flavin-dep_Halogenase_NPB"/>
</dbReference>
<dbReference type="GO" id="GO:0004497">
    <property type="term" value="F:monooxygenase activity"/>
    <property type="evidence" value="ECO:0007669"/>
    <property type="project" value="InterPro"/>
</dbReference>
<dbReference type="Proteomes" id="UP000095463">
    <property type="component" value="Unassembled WGS sequence"/>
</dbReference>
<evidence type="ECO:0000256" key="3">
    <source>
        <dbReference type="SAM" id="Phobius"/>
    </source>
</evidence>
<dbReference type="RefSeq" id="WP_069910169.1">
    <property type="nucleotide sequence ID" value="NZ_LAJE02000195.1"/>
</dbReference>
<feature type="binding site" evidence="2">
    <location>
        <position position="337"/>
    </location>
    <ligand>
        <name>FAD</name>
        <dbReference type="ChEBI" id="CHEBI:57692"/>
    </ligand>
</feature>
<evidence type="ECO:0000313" key="5">
    <source>
        <dbReference type="Proteomes" id="UP000095463"/>
    </source>
</evidence>
<dbReference type="Gene3D" id="3.50.50.60">
    <property type="entry name" value="FAD/NAD(P)-binding domain"/>
    <property type="match status" value="1"/>
</dbReference>
<evidence type="ECO:0000313" key="4">
    <source>
        <dbReference type="EMBL" id="OEO30624.1"/>
    </source>
</evidence>
<gene>
    <name evidence="4" type="ORF">VW23_020345</name>
</gene>
<dbReference type="InterPro" id="IPR036188">
    <property type="entry name" value="FAD/NAD-bd_sf"/>
</dbReference>
<organism evidence="4 5">
    <name type="scientific">Devosia insulae DS-56</name>
    <dbReference type="NCBI Taxonomy" id="1116389"/>
    <lineage>
        <taxon>Bacteria</taxon>
        <taxon>Pseudomonadati</taxon>
        <taxon>Pseudomonadota</taxon>
        <taxon>Alphaproteobacteria</taxon>
        <taxon>Hyphomicrobiales</taxon>
        <taxon>Devosiaceae</taxon>
        <taxon>Devosia</taxon>
    </lineage>
</organism>
<keyword evidence="2" id="KW-0547">Nucleotide-binding</keyword>
<feature type="binding site" evidence="2">
    <location>
        <position position="80"/>
    </location>
    <ligand>
        <name>7-chloro-L-tryptophan</name>
        <dbReference type="ChEBI" id="CHEBI:58713"/>
    </ligand>
</feature>
<keyword evidence="5" id="KW-1185">Reference proteome</keyword>
<dbReference type="GO" id="GO:0000166">
    <property type="term" value="F:nucleotide binding"/>
    <property type="evidence" value="ECO:0007669"/>
    <property type="project" value="UniProtKB-KW"/>
</dbReference>
<name>A0A1E5XQ35_9HYPH</name>
<feature type="binding site" evidence="2">
    <location>
        <position position="350"/>
    </location>
    <ligand>
        <name>FAD</name>
        <dbReference type="ChEBI" id="CHEBI:57692"/>
    </ligand>
</feature>
<feature type="binding site" evidence="2">
    <location>
        <position position="346"/>
    </location>
    <ligand>
        <name>L-tryptophan</name>
        <dbReference type="ChEBI" id="CHEBI:57912"/>
    </ligand>
</feature>
<accession>A0A1E5XQ35</accession>
<feature type="binding site" evidence="2">
    <location>
        <begin position="12"/>
        <end position="15"/>
    </location>
    <ligand>
        <name>FAD</name>
        <dbReference type="ChEBI" id="CHEBI:57692"/>
    </ligand>
</feature>
<keyword evidence="3" id="KW-0812">Transmembrane</keyword>
<dbReference type="PANTHER" id="PTHR43747">
    <property type="entry name" value="FAD-BINDING PROTEIN"/>
    <property type="match status" value="1"/>
</dbReference>
<evidence type="ECO:0000256" key="1">
    <source>
        <dbReference type="PIRSR" id="PIRSR011396-1"/>
    </source>
</evidence>
<evidence type="ECO:0000256" key="2">
    <source>
        <dbReference type="PIRSR" id="PIRSR011396-2"/>
    </source>
</evidence>
<keyword evidence="2" id="KW-0274">FAD</keyword>
<keyword evidence="2" id="KW-0285">Flavoprotein</keyword>
<dbReference type="PANTHER" id="PTHR43747:SF4">
    <property type="entry name" value="FLAVIN-DEPENDENT TRYPTOPHAN HALOGENASE"/>
    <property type="match status" value="1"/>
</dbReference>
<dbReference type="OrthoDB" id="462203at2"/>
<feature type="transmembrane region" description="Helical" evidence="3">
    <location>
        <begin position="6"/>
        <end position="23"/>
    </location>
</feature>